<dbReference type="EMBL" id="CAEZTR010000030">
    <property type="protein sequence ID" value="CAB4573790.1"/>
    <property type="molecule type" value="Genomic_DNA"/>
</dbReference>
<proteinExistence type="predicted"/>
<evidence type="ECO:0000256" key="1">
    <source>
        <dbReference type="ARBA" id="ARBA00004141"/>
    </source>
</evidence>
<evidence type="ECO:0000313" key="7">
    <source>
        <dbReference type="EMBL" id="CAB4573790.1"/>
    </source>
</evidence>
<feature type="transmembrane region" description="Helical" evidence="5">
    <location>
        <begin position="71"/>
        <end position="90"/>
    </location>
</feature>
<evidence type="ECO:0000256" key="2">
    <source>
        <dbReference type="ARBA" id="ARBA00022692"/>
    </source>
</evidence>
<dbReference type="GO" id="GO:0016020">
    <property type="term" value="C:membrane"/>
    <property type="evidence" value="ECO:0007669"/>
    <property type="project" value="UniProtKB-SubCell"/>
</dbReference>
<evidence type="ECO:0000256" key="3">
    <source>
        <dbReference type="ARBA" id="ARBA00022989"/>
    </source>
</evidence>
<feature type="transmembrane region" description="Helical" evidence="5">
    <location>
        <begin position="196"/>
        <end position="216"/>
    </location>
</feature>
<sequence length="272" mass="27009">MNPAALAFAAFLTAAIGTLGGLGGAILLVPILVLSGMEAKFAAPLGLVSVAAGSLAAAPQQLRARVVNHRLGVATEIVASSAALVGALVSGLIGQSLLAVLLGGVALVAAFFGGRRKGIRNLPDPSLTAADVGETPGTLAGVYPLGNEFVPYRAKRLPLGLLGMGMAGLISGLSGVGGGWVKTPTASEVMHVPVKVAAATSTFTVGVTAAVGLLVYESQGRIVVSDAALVAAAGLVGGTVGVRLQHLLPPPLVRRGLSFTLAVIGVLLIVRR</sequence>
<keyword evidence="2 5" id="KW-0812">Transmembrane</keyword>
<feature type="transmembrane region" description="Helical" evidence="5">
    <location>
        <begin position="41"/>
        <end position="59"/>
    </location>
</feature>
<reference evidence="6" key="1">
    <citation type="submission" date="2020-05" db="EMBL/GenBank/DDBJ databases">
        <authorList>
            <person name="Chiriac C."/>
            <person name="Salcher M."/>
            <person name="Ghai R."/>
            <person name="Kavagutti S V."/>
        </authorList>
    </citation>
    <scope>NUCLEOTIDE SEQUENCE</scope>
</reference>
<gene>
    <name evidence="6" type="ORF">UFOPK1603_01237</name>
    <name evidence="7" type="ORF">UFOPK1711_00688</name>
</gene>
<feature type="transmembrane region" description="Helical" evidence="5">
    <location>
        <begin position="252"/>
        <end position="270"/>
    </location>
</feature>
<feature type="transmembrane region" description="Helical" evidence="5">
    <location>
        <begin position="96"/>
        <end position="114"/>
    </location>
</feature>
<accession>A0A6J6E8I8</accession>
<evidence type="ECO:0000256" key="4">
    <source>
        <dbReference type="ARBA" id="ARBA00023136"/>
    </source>
</evidence>
<organism evidence="6">
    <name type="scientific">freshwater metagenome</name>
    <dbReference type="NCBI Taxonomy" id="449393"/>
    <lineage>
        <taxon>unclassified sequences</taxon>
        <taxon>metagenomes</taxon>
        <taxon>ecological metagenomes</taxon>
    </lineage>
</organism>
<dbReference type="InterPro" id="IPR002781">
    <property type="entry name" value="TM_pro_TauE-like"/>
</dbReference>
<dbReference type="Pfam" id="PF01925">
    <property type="entry name" value="TauE"/>
    <property type="match status" value="1"/>
</dbReference>
<evidence type="ECO:0000313" key="6">
    <source>
        <dbReference type="EMBL" id="CAB4572146.1"/>
    </source>
</evidence>
<feature type="transmembrane region" description="Helical" evidence="5">
    <location>
        <begin position="157"/>
        <end position="176"/>
    </location>
</feature>
<dbReference type="InterPro" id="IPR051598">
    <property type="entry name" value="TSUP/Inactive_protease-like"/>
</dbReference>
<name>A0A6J6E8I8_9ZZZZ</name>
<evidence type="ECO:0000256" key="5">
    <source>
        <dbReference type="SAM" id="Phobius"/>
    </source>
</evidence>
<comment type="subcellular location">
    <subcellularLocation>
        <location evidence="1">Membrane</location>
        <topology evidence="1">Multi-pass membrane protein</topology>
    </subcellularLocation>
</comment>
<feature type="transmembrane region" description="Helical" evidence="5">
    <location>
        <begin position="228"/>
        <end position="246"/>
    </location>
</feature>
<protein>
    <submittedName>
        <fullName evidence="6">Unannotated protein</fullName>
    </submittedName>
</protein>
<keyword evidence="3 5" id="KW-1133">Transmembrane helix</keyword>
<dbReference type="EMBL" id="CAEZTG010000119">
    <property type="protein sequence ID" value="CAB4572146.1"/>
    <property type="molecule type" value="Genomic_DNA"/>
</dbReference>
<dbReference type="PANTHER" id="PTHR43701:SF5">
    <property type="entry name" value="MEMBRANE TRANSPORTER PROTEIN-RELATED"/>
    <property type="match status" value="1"/>
</dbReference>
<dbReference type="PANTHER" id="PTHR43701">
    <property type="entry name" value="MEMBRANE TRANSPORTER PROTEIN MJ0441-RELATED"/>
    <property type="match status" value="1"/>
</dbReference>
<keyword evidence="4 5" id="KW-0472">Membrane</keyword>
<dbReference type="AlphaFoldDB" id="A0A6J6E8I8"/>